<evidence type="ECO:0000256" key="12">
    <source>
        <dbReference type="SAM" id="Phobius"/>
    </source>
</evidence>
<feature type="transmembrane region" description="Helical" evidence="12">
    <location>
        <begin position="660"/>
        <end position="683"/>
    </location>
</feature>
<protein>
    <submittedName>
        <fullName evidence="15">Multidrug resistance protein 1B</fullName>
    </submittedName>
</protein>
<keyword evidence="4 12" id="KW-0812">Transmembrane</keyword>
<feature type="domain" description="ABC transmembrane type-1" evidence="14">
    <location>
        <begin position="1317"/>
        <end position="1634"/>
    </location>
</feature>
<feature type="transmembrane region" description="Helical" evidence="12">
    <location>
        <begin position="1313"/>
        <end position="1336"/>
    </location>
</feature>
<dbReference type="GO" id="GO:0016887">
    <property type="term" value="F:ATP hydrolysis activity"/>
    <property type="evidence" value="ECO:0007669"/>
    <property type="project" value="InterPro"/>
</dbReference>
<keyword evidence="11" id="KW-0325">Glycoprotein</keyword>
<accession>A0A210PZM0</accession>
<comment type="caution">
    <text evidence="15">The sequence shown here is derived from an EMBL/GenBank/DDBJ whole genome shotgun (WGS) entry which is preliminary data.</text>
</comment>
<dbReference type="STRING" id="6573.A0A210PZM0"/>
<evidence type="ECO:0000256" key="5">
    <source>
        <dbReference type="ARBA" id="ARBA00022737"/>
    </source>
</evidence>
<evidence type="ECO:0000256" key="2">
    <source>
        <dbReference type="ARBA" id="ARBA00007577"/>
    </source>
</evidence>
<evidence type="ECO:0000313" key="16">
    <source>
        <dbReference type="Proteomes" id="UP000242188"/>
    </source>
</evidence>
<sequence>MTRHLKDKGGFYPTDTKTKRGLTTRKKDMSLFQISNLNGTFPPDNFTAPNGMTFGELKEYEDIFNIAQGYAVWFCLLAVGVFIFGSLSVMCYSSTAEHQIYTIRQQFFQSVMRQGISWFDMHDSGELSSRLTQDIHLISDGIGDKFATMIQWFTTFVAAYIIAFLSGWKLALATVGFCPVIIITGGSLVRFMRNLAKEESDAYSKAGSVAEEALGNIKTVMAFNGQSKECARYNSHLSHAKSNSAKKGVLVGLSGSVLWLLLYGAFAVAFWYGIKLIQDQESGFDPGSTLTVFLGVMIGSMSLGNAFPTLEILANARGAAQKVYEVIELISEIDPVSTEGKTLENYEGNIELRDVFFDYPARPDTPVLQGMSLKVGVGQTVALVGSSGCGKSTVIQLLQRFYDAELGQVLLDGHEVKTLNVNWLRRQVGVVSQEPILFATTIAENIRYGRLEVTMEEIKTAAREANAHEFISEFPEGYETLVGERGAQMSGGQKQRIAIARALVRNPKILLLDEATSALDNESEAVVQKALEKAQEGRTTIVIAHRLSTIRNADIIYGIDDGRVMEHGTHDELMQEEGLYCHLVNQQVFTHMLSRHRSLLLNQYMLQFFRNSKKKAGYTFLFMIKQLLLCHVQTGKEEDEEEDVPEVSVGKVLRMNSPEWYLILGACMCSTLVGAIQPSFGLVLAEFLTVSSSRVVSFCQISICYSTAGARLTARFRTLAFKSIMWQDIPFFDDPKNRVGTLTTRLARDSGLVQGAAGNKLGAVLESLATVTAALVIAFINSWRLTLVVLAFMPLMVLSGVVHGKMLTGFSKGDKTVTEESGKLTSEAINNIRTVASLTREQSFIDKYNNFLNALYTNGKKRSVLQGVMYGLSQSIMFFAYAATFTYGGYLVQYENLPFESVFKVFAAIVFGGMSVGRQSSYAPDYNKGKLAASRLFQLIEMKATIDTASEEGSVMTEFRGSILLDGVHFHYPTRPEVEVLRGLSMIIQPGETVAIVGTSGCGKSTTVQLLERFYDPEGGCILADGNDIKSLNLKWFRNQIGIVSQEPCLFDCSIAENIAYGDNSRIVPMDEIISAARKANIHQFINSLPDGYDTNVGDKGTQLSGGQKQRVAIARALIRNPKVLLLDEATSALDAESERVVQEALDKARAGRTCLVIAHRLSTIQNSDRIAILHKVRCTSPVRIDGHALQIFLLQYKDTFTSATTKQQAMTTDISQLSLDRAVPSGDMDPNGDSHGKHIVNQHDETPPWGILSHGHENIEQNNNATANRVLCPDVDFEKDKSTKLGEEIDTNDEMKIGVFGLFRYATCTDKVLMCIGTLCAAIAGCLAPLNLLVYGKVANALILNQMFKMFVSNLNGTFPPDNFTVPNGMTFGELKEYEGIFDITRGYAVWFCLFAVCVFIFGFVSVMCYSATAEHQIYTIRQQFFQSIMRQGISWFDMHDSGELSSVFNQDIHLISDGIGDKFATMLQWFTTFVAAYIIAFLSGWKLALATVGFYPVIMVTGGSLVRVMGNLAKEEYKSYSRAGSVAEEAIGNIKTVIAFNGQSKECARYNSRLSHAKSNYVRKGVLVGLSDSVLWLLIFGVLAVTFWYGVKLVQDQENGFDPGNTLTIFFVVISGSLSLGNAFPTLEILTNARGAAQRVYEVIELTSEIDPVSTEGKTLENFEGNIEFTDVFFDYPARPDTPVLQGLSLKVSVGQTVALVGSSGCGKSTVIQLLQRFYDADFGEVLLDGHAISTLKVNWLRRQMGIVSQEPILFATTIAENIRYGRLEVTMEEIKTTAREANAHEFISEFPEGYETLVGERGAQMSGGQKQRIAIARALVRNPKILLLDEATSALDNESEAVVQKALEKAQEGRTTIVIAHRLSTIRNADIIYGIDKGQVMEQGTHDELMQEDGLYCHLVNQQVLKYKYLLSLFHDGSRTLLSLIKLLLLCLVQIENEEEDGEEDVSEVSLGKVLRMNSPEWYLLLGACVCSTLVGTAMPVAGLVLAEFLKVFSIPKEEQTDKVNLLLGFVMAIAVGNAVLKLIMSICYSITGSRLTARFRTLAFKSIIWQDIPFFDDPKNRVGVLTTRLARDSGLVQGAAGNKLGAVMESLATVTAALIIAFIYSWKLTLVIFAFMPLTVLSGVMHVKMLRGFSKGNKTVTEEAGKLTSEAINNIRTVASLTREQSFIDKYNDLLNVFYANGKKRSVLQGVMYGLSQSMIFFAYAATFTYGGYLVQYENLPFESVFKVFTAIVLGGITIGRQSSYAPDYNKGKLAASRLFQLIEMKATIDTASEEGSVMSEFRGSILLDDVHFHYPTRPEVEVLRGLSMIIQPGETVAIVGTSGCGKSTTVQLLERFYDPEGGCILADGNDIKSLNLKWFRNQIGIVSQEPCLFDCSIEENIAYGDNSRIVPMDEIISAARKANIHQFIYSLRDGYDTNVGDKGTQLSGGQKQRVAIARALIRNPKVLLLDEATSALDAESEKVVQEALDKARAGRTCIVIAHRLSTIQNSDRIAILHKGCFVIGYVYTELPYQSLTTCPMPPEYLRLNTVFALYFLKSTRPIRRFTSRRPFGLSPCILRS</sequence>
<dbReference type="Pfam" id="PF00664">
    <property type="entry name" value="ABC_membrane"/>
    <property type="match status" value="4"/>
</dbReference>
<feature type="domain" description="ABC transporter" evidence="13">
    <location>
        <begin position="350"/>
        <end position="586"/>
    </location>
</feature>
<keyword evidence="9 12" id="KW-1133">Transmembrane helix</keyword>
<dbReference type="InterPro" id="IPR036640">
    <property type="entry name" value="ABC1_TM_sf"/>
</dbReference>
<keyword evidence="8" id="KW-1278">Translocase</keyword>
<dbReference type="Proteomes" id="UP000242188">
    <property type="component" value="Unassembled WGS sequence"/>
</dbReference>
<dbReference type="CDD" id="cd18577">
    <property type="entry name" value="ABC_6TM_Pgp_ABCB1_D1_like"/>
    <property type="match status" value="2"/>
</dbReference>
<keyword evidence="7" id="KW-0067">ATP-binding</keyword>
<comment type="similarity">
    <text evidence="2">Belongs to the ABC transporter superfamily. ABCB family. Multidrug resistance exporter (TC 3.A.1.201) subfamily.</text>
</comment>
<feature type="transmembrane region" description="Helical" evidence="12">
    <location>
        <begin position="70"/>
        <end position="92"/>
    </location>
</feature>
<feature type="domain" description="ABC transmembrane type-1" evidence="14">
    <location>
        <begin position="1969"/>
        <end position="2255"/>
    </location>
</feature>
<dbReference type="NCBIfam" id="NF007739">
    <property type="entry name" value="PRK10419.1"/>
    <property type="match status" value="4"/>
</dbReference>
<feature type="transmembrane region" description="Helical" evidence="12">
    <location>
        <begin position="1471"/>
        <end position="1490"/>
    </location>
</feature>
<evidence type="ECO:0000259" key="14">
    <source>
        <dbReference type="PROSITE" id="PS50929"/>
    </source>
</evidence>
<feature type="transmembrane region" description="Helical" evidence="12">
    <location>
        <begin position="785"/>
        <end position="802"/>
    </location>
</feature>
<reference evidence="15 16" key="1">
    <citation type="journal article" date="2017" name="Nat. Ecol. Evol.">
        <title>Scallop genome provides insights into evolution of bilaterian karyotype and development.</title>
        <authorList>
            <person name="Wang S."/>
            <person name="Zhang J."/>
            <person name="Jiao W."/>
            <person name="Li J."/>
            <person name="Xun X."/>
            <person name="Sun Y."/>
            <person name="Guo X."/>
            <person name="Huan P."/>
            <person name="Dong B."/>
            <person name="Zhang L."/>
            <person name="Hu X."/>
            <person name="Sun X."/>
            <person name="Wang J."/>
            <person name="Zhao C."/>
            <person name="Wang Y."/>
            <person name="Wang D."/>
            <person name="Huang X."/>
            <person name="Wang R."/>
            <person name="Lv J."/>
            <person name="Li Y."/>
            <person name="Zhang Z."/>
            <person name="Liu B."/>
            <person name="Lu W."/>
            <person name="Hui Y."/>
            <person name="Liang J."/>
            <person name="Zhou Z."/>
            <person name="Hou R."/>
            <person name="Li X."/>
            <person name="Liu Y."/>
            <person name="Li H."/>
            <person name="Ning X."/>
            <person name="Lin Y."/>
            <person name="Zhao L."/>
            <person name="Xing Q."/>
            <person name="Dou J."/>
            <person name="Li Y."/>
            <person name="Mao J."/>
            <person name="Guo H."/>
            <person name="Dou H."/>
            <person name="Li T."/>
            <person name="Mu C."/>
            <person name="Jiang W."/>
            <person name="Fu Q."/>
            <person name="Fu X."/>
            <person name="Miao Y."/>
            <person name="Liu J."/>
            <person name="Yu Q."/>
            <person name="Li R."/>
            <person name="Liao H."/>
            <person name="Li X."/>
            <person name="Kong Y."/>
            <person name="Jiang Z."/>
            <person name="Chourrout D."/>
            <person name="Li R."/>
            <person name="Bao Z."/>
        </authorList>
    </citation>
    <scope>NUCLEOTIDE SEQUENCE [LARGE SCALE GENOMIC DNA]</scope>
    <source>
        <strain evidence="15 16">PY_sf001</strain>
    </source>
</reference>
<feature type="transmembrane region" description="Helical" evidence="12">
    <location>
        <begin position="1965"/>
        <end position="1989"/>
    </location>
</feature>
<feature type="transmembrane region" description="Helical" evidence="12">
    <location>
        <begin position="171"/>
        <end position="189"/>
    </location>
</feature>
<dbReference type="InterPro" id="IPR027417">
    <property type="entry name" value="P-loop_NTPase"/>
</dbReference>
<dbReference type="PROSITE" id="PS50929">
    <property type="entry name" value="ABC_TM1F"/>
    <property type="match status" value="4"/>
</dbReference>
<dbReference type="PANTHER" id="PTHR43394:SF27">
    <property type="entry name" value="ATP-DEPENDENT TRANSLOCASE ABCB1-LIKE"/>
    <property type="match status" value="1"/>
</dbReference>
<dbReference type="CDD" id="cd03249">
    <property type="entry name" value="ABC_MTABC3_MDL1_MDL2"/>
    <property type="match status" value="4"/>
</dbReference>
<proteinExistence type="inferred from homology"/>
<feature type="domain" description="ABC transmembrane type-1" evidence="14">
    <location>
        <begin position="695"/>
        <end position="928"/>
    </location>
</feature>
<evidence type="ECO:0000256" key="11">
    <source>
        <dbReference type="ARBA" id="ARBA00023180"/>
    </source>
</evidence>
<name>A0A210PZM0_MIZYE</name>
<dbReference type="GO" id="GO:0015421">
    <property type="term" value="F:ABC-type oligopeptide transporter activity"/>
    <property type="evidence" value="ECO:0007669"/>
    <property type="project" value="TreeGrafter"/>
</dbReference>
<dbReference type="PROSITE" id="PS00211">
    <property type="entry name" value="ABC_TRANSPORTER_1"/>
    <property type="match status" value="4"/>
</dbReference>
<dbReference type="Gene3D" id="3.40.50.300">
    <property type="entry name" value="P-loop containing nucleotide triphosphate hydrolases"/>
    <property type="match status" value="4"/>
</dbReference>
<feature type="transmembrane region" description="Helical" evidence="12">
    <location>
        <begin position="1389"/>
        <end position="1413"/>
    </location>
</feature>
<dbReference type="InterPro" id="IPR003593">
    <property type="entry name" value="AAA+_ATPase"/>
</dbReference>
<feature type="transmembrane region" description="Helical" evidence="12">
    <location>
        <begin position="1611"/>
        <end position="1632"/>
    </location>
</feature>
<evidence type="ECO:0000256" key="6">
    <source>
        <dbReference type="ARBA" id="ARBA00022741"/>
    </source>
</evidence>
<feature type="transmembrane region" description="Helical" evidence="12">
    <location>
        <begin position="1568"/>
        <end position="1591"/>
    </location>
</feature>
<evidence type="ECO:0000259" key="13">
    <source>
        <dbReference type="PROSITE" id="PS50893"/>
    </source>
</evidence>
<dbReference type="NCBIfam" id="NF010167">
    <property type="entry name" value="PRK13648.1"/>
    <property type="match status" value="4"/>
</dbReference>
<organism evidence="15 16">
    <name type="scientific">Mizuhopecten yessoensis</name>
    <name type="common">Japanese scallop</name>
    <name type="synonym">Patinopecten yessoensis</name>
    <dbReference type="NCBI Taxonomy" id="6573"/>
    <lineage>
        <taxon>Eukaryota</taxon>
        <taxon>Metazoa</taxon>
        <taxon>Spiralia</taxon>
        <taxon>Lophotrochozoa</taxon>
        <taxon>Mollusca</taxon>
        <taxon>Bivalvia</taxon>
        <taxon>Autobranchia</taxon>
        <taxon>Pteriomorphia</taxon>
        <taxon>Pectinida</taxon>
        <taxon>Pectinoidea</taxon>
        <taxon>Pectinidae</taxon>
        <taxon>Mizuhopecten</taxon>
    </lineage>
</organism>
<feature type="transmembrane region" description="Helical" evidence="12">
    <location>
        <begin position="249"/>
        <end position="272"/>
    </location>
</feature>
<dbReference type="SMART" id="SM00382">
    <property type="entry name" value="AAA"/>
    <property type="match status" value="4"/>
</dbReference>
<feature type="domain" description="ABC transporter" evidence="13">
    <location>
        <begin position="963"/>
        <end position="1201"/>
    </location>
</feature>
<dbReference type="InterPro" id="IPR017871">
    <property type="entry name" value="ABC_transporter-like_CS"/>
</dbReference>
<evidence type="ECO:0000256" key="4">
    <source>
        <dbReference type="ARBA" id="ARBA00022692"/>
    </source>
</evidence>
<feature type="transmembrane region" description="Helical" evidence="12">
    <location>
        <begin position="146"/>
        <end position="165"/>
    </location>
</feature>
<dbReference type="GO" id="GO:0005743">
    <property type="term" value="C:mitochondrial inner membrane"/>
    <property type="evidence" value="ECO:0007669"/>
    <property type="project" value="TreeGrafter"/>
</dbReference>
<dbReference type="CDD" id="cd18578">
    <property type="entry name" value="ABC_6TM_Pgp_ABCB1_D2_like"/>
    <property type="match status" value="2"/>
</dbReference>
<feature type="transmembrane region" description="Helical" evidence="12">
    <location>
        <begin position="2195"/>
        <end position="2217"/>
    </location>
</feature>
<feature type="domain" description="ABC transporter" evidence="13">
    <location>
        <begin position="2290"/>
        <end position="2528"/>
    </location>
</feature>
<feature type="transmembrane region" description="Helical" evidence="12">
    <location>
        <begin position="2114"/>
        <end position="2131"/>
    </location>
</feature>
<dbReference type="Pfam" id="PF00005">
    <property type="entry name" value="ABC_tran"/>
    <property type="match status" value="4"/>
</dbReference>
<evidence type="ECO:0000313" key="15">
    <source>
        <dbReference type="EMBL" id="OWF41926.1"/>
    </source>
</evidence>
<evidence type="ECO:0000256" key="9">
    <source>
        <dbReference type="ARBA" id="ARBA00022989"/>
    </source>
</evidence>
<dbReference type="InterPro" id="IPR011527">
    <property type="entry name" value="ABC1_TM_dom"/>
</dbReference>
<dbReference type="GO" id="GO:0090374">
    <property type="term" value="P:oligopeptide export from mitochondrion"/>
    <property type="evidence" value="ECO:0007669"/>
    <property type="project" value="TreeGrafter"/>
</dbReference>
<dbReference type="GO" id="GO:0005524">
    <property type="term" value="F:ATP binding"/>
    <property type="evidence" value="ECO:0007669"/>
    <property type="project" value="UniProtKB-KW"/>
</dbReference>
<dbReference type="PROSITE" id="PS50893">
    <property type="entry name" value="ABC_TRANSPORTER_2"/>
    <property type="match status" value="4"/>
</dbReference>
<keyword evidence="3" id="KW-0813">Transport</keyword>
<feature type="transmembrane region" description="Helical" evidence="12">
    <location>
        <begin position="761"/>
        <end position="779"/>
    </location>
</feature>
<dbReference type="SUPFAM" id="SSF52540">
    <property type="entry name" value="P-loop containing nucleoside triphosphate hydrolases"/>
    <property type="match status" value="4"/>
</dbReference>
<evidence type="ECO:0000256" key="3">
    <source>
        <dbReference type="ARBA" id="ARBA00022448"/>
    </source>
</evidence>
<evidence type="ECO:0000256" key="8">
    <source>
        <dbReference type="ARBA" id="ARBA00022967"/>
    </source>
</evidence>
<dbReference type="InterPro" id="IPR039421">
    <property type="entry name" value="Type_1_exporter"/>
</dbReference>
<dbReference type="EMBL" id="NEDP02005331">
    <property type="protein sequence ID" value="OWF41926.1"/>
    <property type="molecule type" value="Genomic_DNA"/>
</dbReference>
<evidence type="ECO:0000256" key="10">
    <source>
        <dbReference type="ARBA" id="ARBA00023136"/>
    </source>
</evidence>
<feature type="transmembrane region" description="Helical" evidence="12">
    <location>
        <begin position="1496"/>
        <end position="1515"/>
    </location>
</feature>
<evidence type="ECO:0000256" key="1">
    <source>
        <dbReference type="ARBA" id="ARBA00004141"/>
    </source>
</evidence>
<feature type="transmembrane region" description="Helical" evidence="12">
    <location>
        <begin position="2009"/>
        <end position="2034"/>
    </location>
</feature>
<feature type="transmembrane region" description="Helical" evidence="12">
    <location>
        <begin position="868"/>
        <end position="890"/>
    </location>
</feature>
<dbReference type="FunFam" id="1.20.1560.10:FF:000018">
    <property type="entry name" value="ATP-binding cassette subfamily B member 11"/>
    <property type="match status" value="2"/>
</dbReference>
<evidence type="ECO:0000256" key="7">
    <source>
        <dbReference type="ARBA" id="ARBA00022840"/>
    </source>
</evidence>
<dbReference type="PANTHER" id="PTHR43394">
    <property type="entry name" value="ATP-DEPENDENT PERMEASE MDL1, MITOCHONDRIAL"/>
    <property type="match status" value="1"/>
</dbReference>
<keyword evidence="10 12" id="KW-0472">Membrane</keyword>
<feature type="transmembrane region" description="Helical" evidence="12">
    <location>
        <begin position="2088"/>
        <end position="2108"/>
    </location>
</feature>
<gene>
    <name evidence="15" type="ORF">KP79_PYT19788</name>
</gene>
<keyword evidence="6" id="KW-0547">Nucleotide-binding</keyword>
<feature type="transmembrane region" description="Helical" evidence="12">
    <location>
        <begin position="292"/>
        <end position="314"/>
    </location>
</feature>
<dbReference type="SUPFAM" id="SSF90123">
    <property type="entry name" value="ABC transporter transmembrane region"/>
    <property type="match status" value="4"/>
</dbReference>
<dbReference type="FunFam" id="3.40.50.300:FF:000479">
    <property type="entry name" value="Multidrug resistance protein 1A"/>
    <property type="match status" value="4"/>
</dbReference>
<feature type="domain" description="ABC transmembrane type-1" evidence="14">
    <location>
        <begin position="70"/>
        <end position="315"/>
    </location>
</feature>
<comment type="subcellular location">
    <subcellularLocation>
        <location evidence="1">Membrane</location>
        <topology evidence="1">Multi-pass membrane protein</topology>
    </subcellularLocation>
</comment>
<dbReference type="OrthoDB" id="6500128at2759"/>
<dbReference type="Gene3D" id="1.20.1560.10">
    <property type="entry name" value="ABC transporter type 1, transmembrane domain"/>
    <property type="match status" value="2"/>
</dbReference>
<feature type="domain" description="ABC transporter" evidence="13">
    <location>
        <begin position="1669"/>
        <end position="1905"/>
    </location>
</feature>
<dbReference type="FunFam" id="1.20.1560.10:FF:000009">
    <property type="entry name" value="ABC transporter B family member 1"/>
    <property type="match status" value="1"/>
</dbReference>
<keyword evidence="5" id="KW-0677">Repeat</keyword>
<keyword evidence="16" id="KW-1185">Reference proteome</keyword>
<dbReference type="InterPro" id="IPR003439">
    <property type="entry name" value="ABC_transporter-like_ATP-bd"/>
</dbReference>